<evidence type="ECO:0000256" key="4">
    <source>
        <dbReference type="ARBA" id="ARBA00023242"/>
    </source>
</evidence>
<comment type="subcellular location">
    <subcellularLocation>
        <location evidence="1">Nucleus</location>
    </subcellularLocation>
</comment>
<feature type="transmembrane region" description="Helical" evidence="5">
    <location>
        <begin position="39"/>
        <end position="65"/>
    </location>
</feature>
<keyword evidence="4" id="KW-0539">Nucleus</keyword>
<evidence type="ECO:0000256" key="2">
    <source>
        <dbReference type="ARBA" id="ARBA00022723"/>
    </source>
</evidence>
<dbReference type="GO" id="GO:0005634">
    <property type="term" value="C:nucleus"/>
    <property type="evidence" value="ECO:0007669"/>
    <property type="project" value="UniProtKB-SubCell"/>
</dbReference>
<keyword evidence="2" id="KW-0479">Metal-binding</keyword>
<sequence>MVYGIFLSLLCAEEAANVIKFGKSTKRDADHVGRYGNGLKSYVVLFAFISNALFVFHLCDFLHFVGFNCFSGSMRIGRDFILFTKQLDTMSCVFLLQEQISHQLFGFGQIQFGFPGDMLLVRGGSIADILCATTYTGQLYESVSLHIEKYYIFYAVPLGTLIVIFNLKLMDNGEPELDFTSDPKDILMAESTPDAKYVCRTFV</sequence>
<dbReference type="AlphaFoldDB" id="A0A8C4NAB2"/>
<evidence type="ECO:0000256" key="3">
    <source>
        <dbReference type="ARBA" id="ARBA00023054"/>
    </source>
</evidence>
<evidence type="ECO:0000256" key="5">
    <source>
        <dbReference type="SAM" id="Phobius"/>
    </source>
</evidence>
<accession>A0A8C4NAB2</accession>
<organism evidence="6 7">
    <name type="scientific">Eptatretus burgeri</name>
    <name type="common">Inshore hagfish</name>
    <dbReference type="NCBI Taxonomy" id="7764"/>
    <lineage>
        <taxon>Eukaryota</taxon>
        <taxon>Metazoa</taxon>
        <taxon>Chordata</taxon>
        <taxon>Craniata</taxon>
        <taxon>Vertebrata</taxon>
        <taxon>Cyclostomata</taxon>
        <taxon>Myxini</taxon>
        <taxon>Myxiniformes</taxon>
        <taxon>Myxinidae</taxon>
        <taxon>Eptatretinae</taxon>
        <taxon>Eptatretus</taxon>
    </lineage>
</organism>
<keyword evidence="7" id="KW-1185">Reference proteome</keyword>
<evidence type="ECO:0000256" key="1">
    <source>
        <dbReference type="ARBA" id="ARBA00004123"/>
    </source>
</evidence>
<dbReference type="Proteomes" id="UP000694388">
    <property type="component" value="Unplaced"/>
</dbReference>
<reference evidence="6" key="2">
    <citation type="submission" date="2025-09" db="UniProtKB">
        <authorList>
            <consortium name="Ensembl"/>
        </authorList>
    </citation>
    <scope>IDENTIFICATION</scope>
</reference>
<evidence type="ECO:0000313" key="6">
    <source>
        <dbReference type="Ensembl" id="ENSEBUP00000003695.1"/>
    </source>
</evidence>
<dbReference type="Ensembl" id="ENSEBUT00000004080.1">
    <property type="protein sequence ID" value="ENSEBUP00000003695.1"/>
    <property type="gene ID" value="ENSEBUG00000002656.1"/>
</dbReference>
<keyword evidence="5" id="KW-1133">Transmembrane helix</keyword>
<name>A0A8C4NAB2_EPTBU</name>
<dbReference type="GO" id="GO:0046872">
    <property type="term" value="F:metal ion binding"/>
    <property type="evidence" value="ECO:0007669"/>
    <property type="project" value="UniProtKB-KW"/>
</dbReference>
<dbReference type="PANTHER" id="PTHR23337:SF7">
    <property type="entry name" value="ATPASE MORC2"/>
    <property type="match status" value="1"/>
</dbReference>
<protein>
    <submittedName>
        <fullName evidence="6">Uncharacterized protein</fullName>
    </submittedName>
</protein>
<keyword evidence="3" id="KW-0175">Coiled coil</keyword>
<dbReference type="GeneTree" id="ENSGT00940000153998"/>
<feature type="transmembrane region" description="Helical" evidence="5">
    <location>
        <begin position="150"/>
        <end position="169"/>
    </location>
</feature>
<reference evidence="6" key="1">
    <citation type="submission" date="2025-08" db="UniProtKB">
        <authorList>
            <consortium name="Ensembl"/>
        </authorList>
    </citation>
    <scope>IDENTIFICATION</scope>
</reference>
<proteinExistence type="predicted"/>
<evidence type="ECO:0000313" key="7">
    <source>
        <dbReference type="Proteomes" id="UP000694388"/>
    </source>
</evidence>
<keyword evidence="5" id="KW-0812">Transmembrane</keyword>
<dbReference type="PANTHER" id="PTHR23337">
    <property type="entry name" value="ZINC FINGER CW-TYPE COILED-COIL DOMAIN PROTEIN 1"/>
    <property type="match status" value="1"/>
</dbReference>
<keyword evidence="5" id="KW-0472">Membrane</keyword>